<evidence type="ECO:0000313" key="3">
    <source>
        <dbReference type="Proteomes" id="UP000375525"/>
    </source>
</evidence>
<evidence type="ECO:0000313" key="2">
    <source>
        <dbReference type="EMBL" id="VVP30323.1"/>
    </source>
</evidence>
<sequence>MSDVTIEKTIPQSTQSRWEKLAGLAFYAALLAYLGLCVYSSIELNHEVPVSYEDLRSSSWLSYTNDHYFGQNFPRVFSVFVIGFGILFIVTGRGLMNGLAMVPIGVCMIVSSNEASLFRAAVIDGTAKIGCFSYEGRECREMLSLDTAGTLPMYQDPTSENGYEKLSPWYADVRKNLKGTGYLVPDSFFSSPFLLMHAKEWRLLFDSQRAELAQAKEKYRLAGSK</sequence>
<reference evidence="2 3" key="1">
    <citation type="submission" date="2019-09" db="EMBL/GenBank/DDBJ databases">
        <authorList>
            <person name="Chandra G."/>
            <person name="Truman W A."/>
        </authorList>
    </citation>
    <scope>NUCLEOTIDE SEQUENCE [LARGE SCALE GENOMIC DNA]</scope>
    <source>
        <strain evidence="2">PS880</strain>
    </source>
</reference>
<name>A0A5E7N1V3_PSEFL</name>
<proteinExistence type="predicted"/>
<organism evidence="2 3">
    <name type="scientific">Pseudomonas fluorescens</name>
    <dbReference type="NCBI Taxonomy" id="294"/>
    <lineage>
        <taxon>Bacteria</taxon>
        <taxon>Pseudomonadati</taxon>
        <taxon>Pseudomonadota</taxon>
        <taxon>Gammaproteobacteria</taxon>
        <taxon>Pseudomonadales</taxon>
        <taxon>Pseudomonadaceae</taxon>
        <taxon>Pseudomonas</taxon>
    </lineage>
</organism>
<feature type="transmembrane region" description="Helical" evidence="1">
    <location>
        <begin position="73"/>
        <end position="91"/>
    </location>
</feature>
<evidence type="ECO:0000256" key="1">
    <source>
        <dbReference type="SAM" id="Phobius"/>
    </source>
</evidence>
<dbReference type="Proteomes" id="UP000375525">
    <property type="component" value="Unassembled WGS sequence"/>
</dbReference>
<dbReference type="EMBL" id="CABVIH010000023">
    <property type="protein sequence ID" value="VVP30323.1"/>
    <property type="molecule type" value="Genomic_DNA"/>
</dbReference>
<keyword evidence="1" id="KW-0812">Transmembrane</keyword>
<accession>A0A5E7N1V3</accession>
<dbReference type="OrthoDB" id="7032125at2"/>
<evidence type="ECO:0008006" key="4">
    <source>
        <dbReference type="Google" id="ProtNLM"/>
    </source>
</evidence>
<keyword evidence="1" id="KW-0472">Membrane</keyword>
<feature type="transmembrane region" description="Helical" evidence="1">
    <location>
        <begin position="21"/>
        <end position="42"/>
    </location>
</feature>
<keyword evidence="1" id="KW-1133">Transmembrane helix</keyword>
<protein>
    <recommendedName>
        <fullName evidence="4">Transmembrane protein</fullName>
    </recommendedName>
</protein>
<dbReference type="RefSeq" id="WP_150781371.1">
    <property type="nucleotide sequence ID" value="NZ_CABVIH010000023.1"/>
</dbReference>
<gene>
    <name evidence="2" type="ORF">PS880_04303</name>
</gene>
<dbReference type="AlphaFoldDB" id="A0A5E7N1V3"/>